<comment type="caution">
    <text evidence="2">The sequence shown here is derived from an EMBL/GenBank/DDBJ whole genome shotgun (WGS) entry which is preliminary data.</text>
</comment>
<dbReference type="Proteomes" id="UP001219525">
    <property type="component" value="Unassembled WGS sequence"/>
</dbReference>
<evidence type="ECO:0000256" key="1">
    <source>
        <dbReference type="SAM" id="MobiDB-lite"/>
    </source>
</evidence>
<evidence type="ECO:0000313" key="3">
    <source>
        <dbReference type="Proteomes" id="UP001219525"/>
    </source>
</evidence>
<feature type="region of interest" description="Disordered" evidence="1">
    <location>
        <begin position="1"/>
        <end position="28"/>
    </location>
</feature>
<accession>A0AAD6V141</accession>
<organism evidence="2 3">
    <name type="scientific">Mycena pura</name>
    <dbReference type="NCBI Taxonomy" id="153505"/>
    <lineage>
        <taxon>Eukaryota</taxon>
        <taxon>Fungi</taxon>
        <taxon>Dikarya</taxon>
        <taxon>Basidiomycota</taxon>
        <taxon>Agaricomycotina</taxon>
        <taxon>Agaricomycetes</taxon>
        <taxon>Agaricomycetidae</taxon>
        <taxon>Agaricales</taxon>
        <taxon>Marasmiineae</taxon>
        <taxon>Mycenaceae</taxon>
        <taxon>Mycena</taxon>
    </lineage>
</organism>
<dbReference type="AlphaFoldDB" id="A0AAD6V141"/>
<evidence type="ECO:0000313" key="2">
    <source>
        <dbReference type="EMBL" id="KAJ7199476.1"/>
    </source>
</evidence>
<proteinExistence type="predicted"/>
<dbReference type="EMBL" id="JARJCW010000068">
    <property type="protein sequence ID" value="KAJ7199476.1"/>
    <property type="molecule type" value="Genomic_DNA"/>
</dbReference>
<gene>
    <name evidence="2" type="ORF">GGX14DRAFT_572857</name>
</gene>
<feature type="compositionally biased region" description="Basic and acidic residues" evidence="1">
    <location>
        <begin position="19"/>
        <end position="28"/>
    </location>
</feature>
<keyword evidence="3" id="KW-1185">Reference proteome</keyword>
<protein>
    <submittedName>
        <fullName evidence="2">Uncharacterized protein</fullName>
    </submittedName>
</protein>
<name>A0AAD6V141_9AGAR</name>
<reference evidence="2" key="1">
    <citation type="submission" date="2023-03" db="EMBL/GenBank/DDBJ databases">
        <title>Massive genome expansion in bonnet fungi (Mycena s.s.) driven by repeated elements and novel gene families across ecological guilds.</title>
        <authorList>
            <consortium name="Lawrence Berkeley National Laboratory"/>
            <person name="Harder C.B."/>
            <person name="Miyauchi S."/>
            <person name="Viragh M."/>
            <person name="Kuo A."/>
            <person name="Thoen E."/>
            <person name="Andreopoulos B."/>
            <person name="Lu D."/>
            <person name="Skrede I."/>
            <person name="Drula E."/>
            <person name="Henrissat B."/>
            <person name="Morin E."/>
            <person name="Kohler A."/>
            <person name="Barry K."/>
            <person name="LaButti K."/>
            <person name="Morin E."/>
            <person name="Salamov A."/>
            <person name="Lipzen A."/>
            <person name="Mereny Z."/>
            <person name="Hegedus B."/>
            <person name="Baldrian P."/>
            <person name="Stursova M."/>
            <person name="Weitz H."/>
            <person name="Taylor A."/>
            <person name="Grigoriev I.V."/>
            <person name="Nagy L.G."/>
            <person name="Martin F."/>
            <person name="Kauserud H."/>
        </authorList>
    </citation>
    <scope>NUCLEOTIDE SEQUENCE</scope>
    <source>
        <strain evidence="2">9144</strain>
    </source>
</reference>
<sequence length="225" mass="24379">MLDAGSGSRDNSDQQSFDGETRTENDKSLDHVLRSHAIPSPFLPTTRRLVYLCLPHRPPNALTRHTRPPVAQYPLLAARAFVAQALTAIRCPLPTSCIIGKTSATGYPFPLLHKSEPIQGKAGISDTGYLAQLHTLCKMLFDATACCARSQLPGEDLCPGLVPTNNDPSLRRRHPRVPMRLQCSDLGGARRAGSAAQGWPNVPSPAIDPEYVHVDMRDSVPSLTG</sequence>